<dbReference type="Gene3D" id="3.30.530.20">
    <property type="match status" value="1"/>
</dbReference>
<evidence type="ECO:0000313" key="4">
    <source>
        <dbReference type="Proteomes" id="UP000183447"/>
    </source>
</evidence>
<keyword evidence="4" id="KW-1185">Reference proteome</keyword>
<dbReference type="STRING" id="665118.SAMN02983003_2930"/>
<comment type="similarity">
    <text evidence="1">Belongs to the AHA1 family.</text>
</comment>
<evidence type="ECO:0000256" key="1">
    <source>
        <dbReference type="ARBA" id="ARBA00006817"/>
    </source>
</evidence>
<dbReference type="SUPFAM" id="SSF55961">
    <property type="entry name" value="Bet v1-like"/>
    <property type="match status" value="1"/>
</dbReference>
<dbReference type="EMBL" id="FPKU01000002">
    <property type="protein sequence ID" value="SFZ85760.1"/>
    <property type="molecule type" value="Genomic_DNA"/>
</dbReference>
<dbReference type="Pfam" id="PF08327">
    <property type="entry name" value="AHSA1"/>
    <property type="match status" value="1"/>
</dbReference>
<dbReference type="CDD" id="cd07814">
    <property type="entry name" value="SRPBCC_CalC_Aha1-like"/>
    <property type="match status" value="1"/>
</dbReference>
<dbReference type="InterPro" id="IPR013538">
    <property type="entry name" value="ASHA1/2-like_C"/>
</dbReference>
<feature type="domain" description="Activator of Hsp90 ATPase homologue 1/2-like C-terminal" evidence="2">
    <location>
        <begin position="16"/>
        <end position="134"/>
    </location>
</feature>
<dbReference type="RefSeq" id="WP_072344405.1">
    <property type="nucleotide sequence ID" value="NZ_FPKU01000002.1"/>
</dbReference>
<dbReference type="AlphaFoldDB" id="A0A1K2I0A4"/>
<organism evidence="3 4">
    <name type="scientific">Devosia enhydra</name>
    <dbReference type="NCBI Taxonomy" id="665118"/>
    <lineage>
        <taxon>Bacteria</taxon>
        <taxon>Pseudomonadati</taxon>
        <taxon>Pseudomonadota</taxon>
        <taxon>Alphaproteobacteria</taxon>
        <taxon>Hyphomicrobiales</taxon>
        <taxon>Devosiaceae</taxon>
        <taxon>Devosia</taxon>
    </lineage>
</organism>
<dbReference type="Proteomes" id="UP000183447">
    <property type="component" value="Unassembled WGS sequence"/>
</dbReference>
<dbReference type="OrthoDB" id="9803476at2"/>
<name>A0A1K2I0A4_9HYPH</name>
<reference evidence="3 4" key="1">
    <citation type="submission" date="2016-11" db="EMBL/GenBank/DDBJ databases">
        <authorList>
            <person name="Jaros S."/>
            <person name="Januszkiewicz K."/>
            <person name="Wedrychowicz H."/>
        </authorList>
    </citation>
    <scope>NUCLEOTIDE SEQUENCE [LARGE SCALE GENOMIC DNA]</scope>
    <source>
        <strain evidence="3 4">ATCC 23634</strain>
    </source>
</reference>
<evidence type="ECO:0000259" key="2">
    <source>
        <dbReference type="Pfam" id="PF08327"/>
    </source>
</evidence>
<sequence>MTDRSTATVERLILQPPEKIWRALTQPHLVAEWLMAGDIQPVVGHRFQLTGTWGGVLDCEMLAVEPPRSLSYRWDFPHDDPAYALKSIVTFTLTPTAAGTLLRVEQTGFRPEQKQAYGGAHAGWKAFLEKLETLTAGLD</sequence>
<gene>
    <name evidence="3" type="ORF">SAMN02983003_2930</name>
</gene>
<proteinExistence type="inferred from homology"/>
<dbReference type="InterPro" id="IPR023393">
    <property type="entry name" value="START-like_dom_sf"/>
</dbReference>
<evidence type="ECO:0000313" key="3">
    <source>
        <dbReference type="EMBL" id="SFZ85760.1"/>
    </source>
</evidence>
<protein>
    <submittedName>
        <fullName evidence="3">Uncharacterized conserved protein YndB, AHSA1/START domain</fullName>
    </submittedName>
</protein>
<accession>A0A1K2I0A4</accession>